<evidence type="ECO:0000256" key="2">
    <source>
        <dbReference type="ARBA" id="ARBA00022898"/>
    </source>
</evidence>
<dbReference type="EMBL" id="JBDIME010000028">
    <property type="protein sequence ID" value="MEN2792452.1"/>
    <property type="molecule type" value="Genomic_DNA"/>
</dbReference>
<dbReference type="Gene3D" id="3.40.50.1100">
    <property type="match status" value="2"/>
</dbReference>
<sequence length="420" mass="43820">MFDARSPLTTGRADCVACGRSHILSARTEACDCDRRENLALHYSLDAETGSALRGSLAGNAPSLWRYAPLLPVESRFASRLQVGWTPLIDCGPCGSAHLFLKDETRLPSGSLKDRASEMVVAVAVAHGIDQVIVASTGNAAASLACIGAAAGVQVTVLVPATVPPAKLAQIVAYGARVHRVAGRYDDAFVMAGKIAEAQGIINRSTGLNPFTREGKKTCALEIAEQLGWQAPDWVIVPTGDGNILSAVWQGFRELAALGWLERMPRLVAVQSVASRYITSVFNGEEPRSAGNGETIADSITVGHARDATAALAALNESAGVAVTVDDDEIIAAVLALGARFGMFAEPSSAAAFAAFERLNEAGRFARGDRVVCLITGTGLKDLRPVLAASALDAEPAVDPADWRSIVPVAAQPVEPAACA</sequence>
<dbReference type="CDD" id="cd01563">
    <property type="entry name" value="Thr-synth_1"/>
    <property type="match status" value="1"/>
</dbReference>
<evidence type="ECO:0000313" key="5">
    <source>
        <dbReference type="EMBL" id="MEN2792452.1"/>
    </source>
</evidence>
<evidence type="ECO:0000259" key="4">
    <source>
        <dbReference type="Pfam" id="PF00291"/>
    </source>
</evidence>
<dbReference type="RefSeq" id="WP_343891983.1">
    <property type="nucleotide sequence ID" value="NZ_BAAAEH010000049.1"/>
</dbReference>
<proteinExistence type="predicted"/>
<accession>A0ABU9Y9R1</accession>
<protein>
    <submittedName>
        <fullName evidence="5">Threonine synthase</fullName>
        <ecNumber evidence="5">4.2.3.1</ecNumber>
    </submittedName>
</protein>
<dbReference type="InterPro" id="IPR050147">
    <property type="entry name" value="Ser/Thr_Dehydratase"/>
</dbReference>
<organism evidence="5 6">
    <name type="scientific">Sphingomonas oligophenolica</name>
    <dbReference type="NCBI Taxonomy" id="301154"/>
    <lineage>
        <taxon>Bacteria</taxon>
        <taxon>Pseudomonadati</taxon>
        <taxon>Pseudomonadota</taxon>
        <taxon>Alphaproteobacteria</taxon>
        <taxon>Sphingomonadales</taxon>
        <taxon>Sphingomonadaceae</taxon>
        <taxon>Sphingomonas</taxon>
    </lineage>
</organism>
<evidence type="ECO:0000256" key="1">
    <source>
        <dbReference type="ARBA" id="ARBA00001933"/>
    </source>
</evidence>
<dbReference type="PANTHER" id="PTHR48078:SF6">
    <property type="entry name" value="L-THREONINE DEHYDRATASE CATABOLIC TDCB"/>
    <property type="match status" value="1"/>
</dbReference>
<dbReference type="SUPFAM" id="SSF53686">
    <property type="entry name" value="Tryptophan synthase beta subunit-like PLP-dependent enzymes"/>
    <property type="match status" value="1"/>
</dbReference>
<dbReference type="Pfam" id="PF00291">
    <property type="entry name" value="PALP"/>
    <property type="match status" value="1"/>
</dbReference>
<comment type="caution">
    <text evidence="5">The sequence shown here is derived from an EMBL/GenBank/DDBJ whole genome shotgun (WGS) entry which is preliminary data.</text>
</comment>
<reference evidence="5 6" key="1">
    <citation type="submission" date="2024-05" db="EMBL/GenBank/DDBJ databases">
        <authorList>
            <person name="Liu Q."/>
            <person name="Xin Y.-H."/>
        </authorList>
    </citation>
    <scope>NUCLEOTIDE SEQUENCE [LARGE SCALE GENOMIC DNA]</scope>
    <source>
        <strain evidence="5 6">CGMCC 1.10181</strain>
    </source>
</reference>
<dbReference type="Proteomes" id="UP001419910">
    <property type="component" value="Unassembled WGS sequence"/>
</dbReference>
<dbReference type="PANTHER" id="PTHR48078">
    <property type="entry name" value="THREONINE DEHYDRATASE, MITOCHONDRIAL-RELATED"/>
    <property type="match status" value="1"/>
</dbReference>
<comment type="cofactor">
    <cofactor evidence="1">
        <name>pyridoxal 5'-phosphate</name>
        <dbReference type="ChEBI" id="CHEBI:597326"/>
    </cofactor>
</comment>
<keyword evidence="3 5" id="KW-0456">Lyase</keyword>
<dbReference type="GO" id="GO:0004795">
    <property type="term" value="F:threonine synthase activity"/>
    <property type="evidence" value="ECO:0007669"/>
    <property type="project" value="UniProtKB-EC"/>
</dbReference>
<dbReference type="InterPro" id="IPR036052">
    <property type="entry name" value="TrpB-like_PALP_sf"/>
</dbReference>
<evidence type="ECO:0000256" key="3">
    <source>
        <dbReference type="ARBA" id="ARBA00023239"/>
    </source>
</evidence>
<name>A0ABU9Y9R1_9SPHN</name>
<keyword evidence="6" id="KW-1185">Reference proteome</keyword>
<keyword evidence="2" id="KW-0663">Pyridoxal phosphate</keyword>
<dbReference type="InterPro" id="IPR001926">
    <property type="entry name" value="TrpB-like_PALP"/>
</dbReference>
<feature type="domain" description="Tryptophan synthase beta chain-like PALP" evidence="4">
    <location>
        <begin position="81"/>
        <end position="377"/>
    </location>
</feature>
<evidence type="ECO:0000313" key="6">
    <source>
        <dbReference type="Proteomes" id="UP001419910"/>
    </source>
</evidence>
<dbReference type="EC" id="4.2.3.1" evidence="5"/>
<gene>
    <name evidence="5" type="ORF">ABC974_22675</name>
</gene>